<reference evidence="3" key="2">
    <citation type="submission" date="2009-11" db="EMBL/GenBank/DDBJ databases">
        <title>The Genome Sequence of Allomyces macrogynus strain ATCC 38327.</title>
        <authorList>
            <consortium name="The Broad Institute Genome Sequencing Platform"/>
            <person name="Russ C."/>
            <person name="Cuomo C."/>
            <person name="Shea T."/>
            <person name="Young S.K."/>
            <person name="Zeng Q."/>
            <person name="Koehrsen M."/>
            <person name="Haas B."/>
            <person name="Borodovsky M."/>
            <person name="Guigo R."/>
            <person name="Alvarado L."/>
            <person name="Berlin A."/>
            <person name="Borenstein D."/>
            <person name="Chen Z."/>
            <person name="Engels R."/>
            <person name="Freedman E."/>
            <person name="Gellesch M."/>
            <person name="Goldberg J."/>
            <person name="Griggs A."/>
            <person name="Gujja S."/>
            <person name="Heiman D."/>
            <person name="Hepburn T."/>
            <person name="Howarth C."/>
            <person name="Jen D."/>
            <person name="Larson L."/>
            <person name="Lewis B."/>
            <person name="Mehta T."/>
            <person name="Park D."/>
            <person name="Pearson M."/>
            <person name="Roberts A."/>
            <person name="Saif S."/>
            <person name="Shenoy N."/>
            <person name="Sisk P."/>
            <person name="Stolte C."/>
            <person name="Sykes S."/>
            <person name="Walk T."/>
            <person name="White J."/>
            <person name="Yandava C."/>
            <person name="Burger G."/>
            <person name="Gray M.W."/>
            <person name="Holland P.W.H."/>
            <person name="King N."/>
            <person name="Lang F.B.F."/>
            <person name="Roger A.J."/>
            <person name="Ruiz-Trillo I."/>
            <person name="Lander E."/>
            <person name="Nusbaum C."/>
        </authorList>
    </citation>
    <scope>NUCLEOTIDE SEQUENCE [LARGE SCALE GENOMIC DNA]</scope>
    <source>
        <strain evidence="3">ATCC 38327</strain>
    </source>
</reference>
<feature type="region of interest" description="Disordered" evidence="1">
    <location>
        <begin position="1"/>
        <end position="29"/>
    </location>
</feature>
<dbReference type="VEuPathDB" id="FungiDB:AMAG_11820"/>
<reference evidence="2 3" key="1">
    <citation type="submission" date="2009-11" db="EMBL/GenBank/DDBJ databases">
        <title>Annotation of Allomyces macrogynus ATCC 38327.</title>
        <authorList>
            <consortium name="The Broad Institute Genome Sequencing Platform"/>
            <person name="Russ C."/>
            <person name="Cuomo C."/>
            <person name="Burger G."/>
            <person name="Gray M.W."/>
            <person name="Holland P.W.H."/>
            <person name="King N."/>
            <person name="Lang F.B.F."/>
            <person name="Roger A.J."/>
            <person name="Ruiz-Trillo I."/>
            <person name="Young S.K."/>
            <person name="Zeng Q."/>
            <person name="Gargeya S."/>
            <person name="Fitzgerald M."/>
            <person name="Haas B."/>
            <person name="Abouelleil A."/>
            <person name="Alvarado L."/>
            <person name="Arachchi H.M."/>
            <person name="Berlin A."/>
            <person name="Chapman S.B."/>
            <person name="Gearin G."/>
            <person name="Goldberg J."/>
            <person name="Griggs A."/>
            <person name="Gujja S."/>
            <person name="Hansen M."/>
            <person name="Heiman D."/>
            <person name="Howarth C."/>
            <person name="Larimer J."/>
            <person name="Lui A."/>
            <person name="MacDonald P.J.P."/>
            <person name="McCowen C."/>
            <person name="Montmayeur A."/>
            <person name="Murphy C."/>
            <person name="Neiman D."/>
            <person name="Pearson M."/>
            <person name="Priest M."/>
            <person name="Roberts A."/>
            <person name="Saif S."/>
            <person name="Shea T."/>
            <person name="Sisk P."/>
            <person name="Stolte C."/>
            <person name="Sykes S."/>
            <person name="Wortman J."/>
            <person name="Nusbaum C."/>
            <person name="Birren B."/>
        </authorList>
    </citation>
    <scope>NUCLEOTIDE SEQUENCE [LARGE SCALE GENOMIC DNA]</scope>
    <source>
        <strain evidence="2 3">ATCC 38327</strain>
    </source>
</reference>
<organism evidence="2 3">
    <name type="scientific">Allomyces macrogynus (strain ATCC 38327)</name>
    <name type="common">Allomyces javanicus var. macrogynus</name>
    <dbReference type="NCBI Taxonomy" id="578462"/>
    <lineage>
        <taxon>Eukaryota</taxon>
        <taxon>Fungi</taxon>
        <taxon>Fungi incertae sedis</taxon>
        <taxon>Blastocladiomycota</taxon>
        <taxon>Blastocladiomycetes</taxon>
        <taxon>Blastocladiales</taxon>
        <taxon>Blastocladiaceae</taxon>
        <taxon>Allomyces</taxon>
    </lineage>
</organism>
<evidence type="ECO:0000256" key="1">
    <source>
        <dbReference type="SAM" id="MobiDB-lite"/>
    </source>
</evidence>
<feature type="compositionally biased region" description="Basic and acidic residues" evidence="1">
    <location>
        <begin position="250"/>
        <end position="265"/>
    </location>
</feature>
<feature type="compositionally biased region" description="Pro residues" evidence="1">
    <location>
        <begin position="14"/>
        <end position="26"/>
    </location>
</feature>
<feature type="compositionally biased region" description="Acidic residues" evidence="1">
    <location>
        <begin position="230"/>
        <end position="249"/>
    </location>
</feature>
<keyword evidence="3" id="KW-1185">Reference proteome</keyword>
<sequence>MPSAQLSNATHSAPPLPPRRPDPPQPTISAAPKQYFSLCRAHAVATDLVWHCSLCRRCVSIDHHHCPTCAQCVYVQGTSSLPQFRPSAAPTPPPAAASDEWEGGSSGRASAVRWAPDADGAGGDESPRRNLRRLRTGVRASVHYLPCPTCANTSALPAVFRAPRAVTASADTDVADDALGTPHAWLDADAVQNLLAVAPPETVDDVVARAQAAVARLVVGVDGWIREEVGDGESTDDEGSEGFVDDEDGDMRGHPEDEFLDDRSDEITDAGELTDEEYVSDPAVRALRSKTFRLG</sequence>
<dbReference type="PROSITE" id="PS50216">
    <property type="entry name" value="DHHC"/>
    <property type="match status" value="1"/>
</dbReference>
<proteinExistence type="predicted"/>
<protein>
    <submittedName>
        <fullName evidence="2">Uncharacterized protein</fullName>
    </submittedName>
</protein>
<gene>
    <name evidence="2" type="ORF">AMAG_11820</name>
</gene>
<dbReference type="EMBL" id="GG745353">
    <property type="protein sequence ID" value="KNE67352.1"/>
    <property type="molecule type" value="Genomic_DNA"/>
</dbReference>
<name>A0A0L0SXX1_ALLM3</name>
<feature type="region of interest" description="Disordered" evidence="1">
    <location>
        <begin position="228"/>
        <end position="265"/>
    </location>
</feature>
<feature type="compositionally biased region" description="Polar residues" evidence="1">
    <location>
        <begin position="1"/>
        <end position="11"/>
    </location>
</feature>
<accession>A0A0L0SXX1</accession>
<dbReference type="Proteomes" id="UP000054350">
    <property type="component" value="Unassembled WGS sequence"/>
</dbReference>
<evidence type="ECO:0000313" key="3">
    <source>
        <dbReference type="Proteomes" id="UP000054350"/>
    </source>
</evidence>
<evidence type="ECO:0000313" key="2">
    <source>
        <dbReference type="EMBL" id="KNE67352.1"/>
    </source>
</evidence>
<feature type="region of interest" description="Disordered" evidence="1">
    <location>
        <begin position="84"/>
        <end position="131"/>
    </location>
</feature>
<dbReference type="OrthoDB" id="10403359at2759"/>
<dbReference type="AlphaFoldDB" id="A0A0L0SXX1"/>